<dbReference type="SUPFAM" id="SSF51735">
    <property type="entry name" value="NAD(P)-binding Rossmann-fold domains"/>
    <property type="match status" value="1"/>
</dbReference>
<dbReference type="InterPro" id="IPR036291">
    <property type="entry name" value="NAD(P)-bd_dom_sf"/>
</dbReference>
<evidence type="ECO:0000259" key="3">
    <source>
        <dbReference type="Pfam" id="PF22725"/>
    </source>
</evidence>
<protein>
    <submittedName>
        <fullName evidence="4">Gfo/Idh/MocA family oxidoreductase</fullName>
    </submittedName>
</protein>
<dbReference type="PANTHER" id="PTHR43818:SF11">
    <property type="entry name" value="BCDNA.GH03377"/>
    <property type="match status" value="1"/>
</dbReference>
<feature type="domain" description="Gfo/Idh/MocA-like oxidoreductase N-terminal" evidence="2">
    <location>
        <begin position="7"/>
        <end position="124"/>
    </location>
</feature>
<dbReference type="GO" id="GO:0000166">
    <property type="term" value="F:nucleotide binding"/>
    <property type="evidence" value="ECO:0007669"/>
    <property type="project" value="InterPro"/>
</dbReference>
<dbReference type="Gene3D" id="3.40.50.720">
    <property type="entry name" value="NAD(P)-binding Rossmann-like Domain"/>
    <property type="match status" value="1"/>
</dbReference>
<dbReference type="AlphaFoldDB" id="A0A7V1LNC4"/>
<keyword evidence="1" id="KW-0560">Oxidoreductase</keyword>
<dbReference type="EMBL" id="DRLD01000280">
    <property type="protein sequence ID" value="HED11065.1"/>
    <property type="molecule type" value="Genomic_DNA"/>
</dbReference>
<evidence type="ECO:0000256" key="1">
    <source>
        <dbReference type="ARBA" id="ARBA00023002"/>
    </source>
</evidence>
<dbReference type="PANTHER" id="PTHR43818">
    <property type="entry name" value="BCDNA.GH03377"/>
    <property type="match status" value="1"/>
</dbReference>
<dbReference type="Proteomes" id="UP000886005">
    <property type="component" value="Unassembled WGS sequence"/>
</dbReference>
<organism evidence="4">
    <name type="scientific">Caldithrix abyssi</name>
    <dbReference type="NCBI Taxonomy" id="187145"/>
    <lineage>
        <taxon>Bacteria</taxon>
        <taxon>Pseudomonadati</taxon>
        <taxon>Calditrichota</taxon>
        <taxon>Calditrichia</taxon>
        <taxon>Calditrichales</taxon>
        <taxon>Calditrichaceae</taxon>
        <taxon>Caldithrix</taxon>
    </lineage>
</organism>
<dbReference type="InterPro" id="IPR050463">
    <property type="entry name" value="Gfo/Idh/MocA_oxidrdct_glycsds"/>
</dbReference>
<dbReference type="GO" id="GO:0016491">
    <property type="term" value="F:oxidoreductase activity"/>
    <property type="evidence" value="ECO:0007669"/>
    <property type="project" value="UniProtKB-KW"/>
</dbReference>
<dbReference type="Gene3D" id="3.30.360.10">
    <property type="entry name" value="Dihydrodipicolinate Reductase, domain 2"/>
    <property type="match status" value="1"/>
</dbReference>
<name>A0A7V1LNC4_CALAY</name>
<comment type="caution">
    <text evidence="4">The sequence shown here is derived from an EMBL/GenBank/DDBJ whole genome shotgun (WGS) entry which is preliminary data.</text>
</comment>
<sequence length="347" mass="40071">MKTKKVINTAVIGLGRAGWQIHIPQITAHENFKFTAAVDPLESRRKEAREQFGVNTYADCRSLFESEKPDLVVIVSPTHFHKEQAVMAFEHGVDVLCDKPMAVSLMEAREMAAAMRRYKRRMMLYQPHRAYVETVALRHLLAKNLIGRVFLIKRSWCRYRVRVDWQAFSRYGGGELNNSGAHFVDQLLYLAASPVTNMHCLRRKIISKGDAEDFARLILETENGMVLDVEVNFVAAIPSRPMEVYGERGTLILDEETPAWRARYYDEGAAENFKLQNSLAAENRSYMDDQRFSWREATFPLEDYKPVNFYRKCYDYFAGGEEPFIPVEESLEVMRILEECKKKSALS</sequence>
<dbReference type="InterPro" id="IPR055170">
    <property type="entry name" value="GFO_IDH_MocA-like_dom"/>
</dbReference>
<evidence type="ECO:0000313" key="4">
    <source>
        <dbReference type="EMBL" id="HED11065.1"/>
    </source>
</evidence>
<dbReference type="SUPFAM" id="SSF55347">
    <property type="entry name" value="Glyceraldehyde-3-phosphate dehydrogenase-like, C-terminal domain"/>
    <property type="match status" value="1"/>
</dbReference>
<feature type="domain" description="GFO/IDH/MocA-like oxidoreductase" evidence="3">
    <location>
        <begin position="136"/>
        <end position="251"/>
    </location>
</feature>
<dbReference type="Pfam" id="PF22725">
    <property type="entry name" value="GFO_IDH_MocA_C3"/>
    <property type="match status" value="1"/>
</dbReference>
<gene>
    <name evidence="4" type="ORF">ENJ10_10285</name>
</gene>
<dbReference type="InterPro" id="IPR000683">
    <property type="entry name" value="Gfo/Idh/MocA-like_OxRdtase_N"/>
</dbReference>
<proteinExistence type="predicted"/>
<evidence type="ECO:0000259" key="2">
    <source>
        <dbReference type="Pfam" id="PF01408"/>
    </source>
</evidence>
<dbReference type="Pfam" id="PF01408">
    <property type="entry name" value="GFO_IDH_MocA"/>
    <property type="match status" value="1"/>
</dbReference>
<reference evidence="4" key="1">
    <citation type="journal article" date="2020" name="mSystems">
        <title>Genome- and Community-Level Interaction Insights into Carbon Utilization and Element Cycling Functions of Hydrothermarchaeota in Hydrothermal Sediment.</title>
        <authorList>
            <person name="Zhou Z."/>
            <person name="Liu Y."/>
            <person name="Xu W."/>
            <person name="Pan J."/>
            <person name="Luo Z.H."/>
            <person name="Li M."/>
        </authorList>
    </citation>
    <scope>NUCLEOTIDE SEQUENCE [LARGE SCALE GENOMIC DNA]</scope>
    <source>
        <strain evidence="4">HyVt-456</strain>
    </source>
</reference>
<accession>A0A7V1LNC4</accession>